<comment type="caution">
    <text evidence="1">The sequence shown here is derived from an EMBL/GenBank/DDBJ whole genome shotgun (WGS) entry which is preliminary data.</text>
</comment>
<dbReference type="Proteomes" id="UP000885753">
    <property type="component" value="Unassembled WGS sequence"/>
</dbReference>
<dbReference type="EMBL" id="DSEE01000613">
    <property type="protein sequence ID" value="HER41254.1"/>
    <property type="molecule type" value="Genomic_DNA"/>
</dbReference>
<sequence>MTKSDEKIPITTKSGLALETFEQGVVAHRMYYVGKAMDLWEIALNEDPEFFRAAYQLSIYNLCFGNVDDFKKYSQKALSTKMKLSKGEDFMKQALEKLAKDP</sequence>
<evidence type="ECO:0008006" key="2">
    <source>
        <dbReference type="Google" id="ProtNLM"/>
    </source>
</evidence>
<name>A0A7C2RJS8_9FLAO</name>
<gene>
    <name evidence="1" type="ORF">ENO10_08550</name>
</gene>
<proteinExistence type="predicted"/>
<reference evidence="1" key="1">
    <citation type="journal article" date="2020" name="mSystems">
        <title>Genome- and Community-Level Interaction Insights into Carbon Utilization and Element Cycling Functions of Hydrothermarchaeota in Hydrothermal Sediment.</title>
        <authorList>
            <person name="Zhou Z."/>
            <person name="Liu Y."/>
            <person name="Xu W."/>
            <person name="Pan J."/>
            <person name="Luo Z.H."/>
            <person name="Li M."/>
        </authorList>
    </citation>
    <scope>NUCLEOTIDE SEQUENCE [LARGE SCALE GENOMIC DNA]</scope>
    <source>
        <strain evidence="1">SpSt-1235</strain>
    </source>
</reference>
<dbReference type="InterPro" id="IPR011990">
    <property type="entry name" value="TPR-like_helical_dom_sf"/>
</dbReference>
<evidence type="ECO:0000313" key="1">
    <source>
        <dbReference type="EMBL" id="HER41254.1"/>
    </source>
</evidence>
<organism evidence="1">
    <name type="scientific">Salinimicrobium catena</name>
    <dbReference type="NCBI Taxonomy" id="390640"/>
    <lineage>
        <taxon>Bacteria</taxon>
        <taxon>Pseudomonadati</taxon>
        <taxon>Bacteroidota</taxon>
        <taxon>Flavobacteriia</taxon>
        <taxon>Flavobacteriales</taxon>
        <taxon>Flavobacteriaceae</taxon>
        <taxon>Salinimicrobium</taxon>
    </lineage>
</organism>
<dbReference type="AlphaFoldDB" id="A0A7C2RJS8"/>
<dbReference type="SUPFAM" id="SSF48452">
    <property type="entry name" value="TPR-like"/>
    <property type="match status" value="1"/>
</dbReference>
<accession>A0A7C2RJS8</accession>
<protein>
    <recommendedName>
        <fullName evidence="2">Tetratricopeptide repeat protein</fullName>
    </recommendedName>
</protein>